<evidence type="ECO:0000259" key="2">
    <source>
        <dbReference type="Pfam" id="PF26130"/>
    </source>
</evidence>
<sequence>MEYISADIGSYIGGKVHHWDWVDPDLMSLLELDGFLTDVGYQEQVKTKNIEEFRVKNNYSYYYRKEGMNMKEGLVELKSNKDLLSMCKMVIEGRKFIELYLIKKEDMEGNLSTTNLRASPNAMPQTNEVGGGDGDHSTANMSESPVLREDIDEGDGSDGDSGFKDVENEFSDEEFDIGEFEYDKGSHNVMIDDDIGEDIDTDCGNSDDLGSCHSSDDEGRTRKN</sequence>
<gene>
    <name evidence="3" type="ORF">LITE_LOCUS49187</name>
</gene>
<proteinExistence type="predicted"/>
<dbReference type="InterPro" id="IPR058594">
    <property type="entry name" value="PB1-like_dom_pln"/>
</dbReference>
<feature type="domain" description="PB1-like" evidence="2">
    <location>
        <begin position="10"/>
        <end position="101"/>
    </location>
</feature>
<dbReference type="Pfam" id="PF26130">
    <property type="entry name" value="PB1-like"/>
    <property type="match status" value="1"/>
</dbReference>
<reference evidence="3" key="1">
    <citation type="submission" date="2022-08" db="EMBL/GenBank/DDBJ databases">
        <authorList>
            <person name="Gutierrez-Valencia J."/>
        </authorList>
    </citation>
    <scope>NUCLEOTIDE SEQUENCE</scope>
</reference>
<protein>
    <recommendedName>
        <fullName evidence="2">PB1-like domain-containing protein</fullName>
    </recommendedName>
</protein>
<evidence type="ECO:0000256" key="1">
    <source>
        <dbReference type="SAM" id="MobiDB-lite"/>
    </source>
</evidence>
<comment type="caution">
    <text evidence="3">The sequence shown here is derived from an EMBL/GenBank/DDBJ whole genome shotgun (WGS) entry which is preliminary data.</text>
</comment>
<keyword evidence="4" id="KW-1185">Reference proteome</keyword>
<dbReference type="EMBL" id="CAMGYJ010000011">
    <property type="protein sequence ID" value="CAI0559397.1"/>
    <property type="molecule type" value="Genomic_DNA"/>
</dbReference>
<evidence type="ECO:0000313" key="4">
    <source>
        <dbReference type="Proteomes" id="UP001154282"/>
    </source>
</evidence>
<feature type="compositionally biased region" description="Basic and acidic residues" evidence="1">
    <location>
        <begin position="214"/>
        <end position="224"/>
    </location>
</feature>
<feature type="region of interest" description="Disordered" evidence="1">
    <location>
        <begin position="189"/>
        <end position="224"/>
    </location>
</feature>
<feature type="compositionally biased region" description="Acidic residues" evidence="1">
    <location>
        <begin position="191"/>
        <end position="201"/>
    </location>
</feature>
<feature type="compositionally biased region" description="Polar residues" evidence="1">
    <location>
        <begin position="113"/>
        <end position="128"/>
    </location>
</feature>
<organism evidence="3 4">
    <name type="scientific">Linum tenue</name>
    <dbReference type="NCBI Taxonomy" id="586396"/>
    <lineage>
        <taxon>Eukaryota</taxon>
        <taxon>Viridiplantae</taxon>
        <taxon>Streptophyta</taxon>
        <taxon>Embryophyta</taxon>
        <taxon>Tracheophyta</taxon>
        <taxon>Spermatophyta</taxon>
        <taxon>Magnoliopsida</taxon>
        <taxon>eudicotyledons</taxon>
        <taxon>Gunneridae</taxon>
        <taxon>Pentapetalae</taxon>
        <taxon>rosids</taxon>
        <taxon>fabids</taxon>
        <taxon>Malpighiales</taxon>
        <taxon>Linaceae</taxon>
        <taxon>Linum</taxon>
    </lineage>
</organism>
<feature type="region of interest" description="Disordered" evidence="1">
    <location>
        <begin position="113"/>
        <end position="169"/>
    </location>
</feature>
<dbReference type="AlphaFoldDB" id="A0AAV0RP86"/>
<accession>A0AAV0RP86</accession>
<name>A0AAV0RP86_9ROSI</name>
<dbReference type="Proteomes" id="UP001154282">
    <property type="component" value="Unassembled WGS sequence"/>
</dbReference>
<evidence type="ECO:0000313" key="3">
    <source>
        <dbReference type="EMBL" id="CAI0559397.1"/>
    </source>
</evidence>